<keyword evidence="6 7" id="KW-0472">Membrane</keyword>
<feature type="transmembrane region" description="Helical" evidence="7">
    <location>
        <begin position="142"/>
        <end position="161"/>
    </location>
</feature>
<keyword evidence="10" id="KW-1185">Reference proteome</keyword>
<dbReference type="PANTHER" id="PTHR43744:SF12">
    <property type="entry name" value="ABC TRANSPORTER PERMEASE PROTEIN MG189-RELATED"/>
    <property type="match status" value="1"/>
</dbReference>
<evidence type="ECO:0000313" key="10">
    <source>
        <dbReference type="Proteomes" id="UP000482960"/>
    </source>
</evidence>
<comment type="caution">
    <text evidence="9">The sequence shown here is derived from an EMBL/GenBank/DDBJ whole genome shotgun (WGS) entry which is preliminary data.</text>
</comment>
<dbReference type="EMBL" id="BLPG01000001">
    <property type="protein sequence ID" value="GFJ94902.1"/>
    <property type="molecule type" value="Genomic_DNA"/>
</dbReference>
<evidence type="ECO:0000256" key="6">
    <source>
        <dbReference type="ARBA" id="ARBA00023136"/>
    </source>
</evidence>
<dbReference type="AlphaFoldDB" id="A0A6V8LCH3"/>
<evidence type="ECO:0000259" key="8">
    <source>
        <dbReference type="PROSITE" id="PS50928"/>
    </source>
</evidence>
<dbReference type="RefSeq" id="WP_308785412.1">
    <property type="nucleotide sequence ID" value="NZ_BAABJB010000035.1"/>
</dbReference>
<evidence type="ECO:0000256" key="1">
    <source>
        <dbReference type="ARBA" id="ARBA00004651"/>
    </source>
</evidence>
<dbReference type="SUPFAM" id="SSF161098">
    <property type="entry name" value="MetI-like"/>
    <property type="match status" value="1"/>
</dbReference>
<dbReference type="Pfam" id="PF00528">
    <property type="entry name" value="BPD_transp_1"/>
    <property type="match status" value="1"/>
</dbReference>
<sequence length="285" mass="30814">MTRRRPRSTLLFLAMLAFLVYFLLPLFWLVVASTKTTGDLFNSFGLWFSGDFSLLSNARETLTYDGGVYSRWLLNTAVYAVVSAGGAALLAALGGYGFAKYKFRGNGLLFNAVLGSIMVPATALAIPTYLLFSKVGLVNTPWAIILPSLVSPFGLYLMRVYTEEAVPDSLIEAARIDGASEFRIFWQVALRLLAPGLVTVLLFTLVATWNNYFLPLIMLNDPSLYPVTVGLANWSSQAQAGGGATGGLLSLVVTGSLLSVIPLIAAFLMLQRYWQSGLATGGVKQ</sequence>
<evidence type="ECO:0000256" key="3">
    <source>
        <dbReference type="ARBA" id="ARBA00022475"/>
    </source>
</evidence>
<keyword evidence="4 7" id="KW-0812">Transmembrane</keyword>
<dbReference type="InterPro" id="IPR000515">
    <property type="entry name" value="MetI-like"/>
</dbReference>
<dbReference type="PANTHER" id="PTHR43744">
    <property type="entry name" value="ABC TRANSPORTER PERMEASE PROTEIN MG189-RELATED-RELATED"/>
    <property type="match status" value="1"/>
</dbReference>
<dbReference type="GO" id="GO:0005886">
    <property type="term" value="C:plasma membrane"/>
    <property type="evidence" value="ECO:0007669"/>
    <property type="project" value="UniProtKB-SubCell"/>
</dbReference>
<dbReference type="GO" id="GO:0055085">
    <property type="term" value="P:transmembrane transport"/>
    <property type="evidence" value="ECO:0007669"/>
    <property type="project" value="InterPro"/>
</dbReference>
<dbReference type="Proteomes" id="UP000482960">
    <property type="component" value="Unassembled WGS sequence"/>
</dbReference>
<evidence type="ECO:0000256" key="5">
    <source>
        <dbReference type="ARBA" id="ARBA00022989"/>
    </source>
</evidence>
<comment type="similarity">
    <text evidence="7">Belongs to the binding-protein-dependent transport system permease family.</text>
</comment>
<dbReference type="PROSITE" id="PS50928">
    <property type="entry name" value="ABC_TM1"/>
    <property type="match status" value="1"/>
</dbReference>
<evidence type="ECO:0000256" key="2">
    <source>
        <dbReference type="ARBA" id="ARBA00022448"/>
    </source>
</evidence>
<dbReference type="CDD" id="cd06261">
    <property type="entry name" value="TM_PBP2"/>
    <property type="match status" value="1"/>
</dbReference>
<accession>A0A6V8LCH3</accession>
<feature type="transmembrane region" description="Helical" evidence="7">
    <location>
        <begin position="188"/>
        <end position="209"/>
    </location>
</feature>
<keyword evidence="5 7" id="KW-1133">Transmembrane helix</keyword>
<keyword evidence="3" id="KW-1003">Cell membrane</keyword>
<evidence type="ECO:0000313" key="9">
    <source>
        <dbReference type="EMBL" id="GFJ94902.1"/>
    </source>
</evidence>
<dbReference type="InterPro" id="IPR035906">
    <property type="entry name" value="MetI-like_sf"/>
</dbReference>
<gene>
    <name evidence="9" type="ORF">Prum_085440</name>
</gene>
<feature type="transmembrane region" description="Helical" evidence="7">
    <location>
        <begin position="72"/>
        <end position="96"/>
    </location>
</feature>
<name>A0A6V8LCH3_9ACTN</name>
<feature type="transmembrane region" description="Helical" evidence="7">
    <location>
        <begin position="108"/>
        <end position="130"/>
    </location>
</feature>
<protein>
    <submittedName>
        <fullName evidence="9">ABC transporter permease</fullName>
    </submittedName>
</protein>
<evidence type="ECO:0000256" key="7">
    <source>
        <dbReference type="RuleBase" id="RU363032"/>
    </source>
</evidence>
<dbReference type="Gene3D" id="1.10.3720.10">
    <property type="entry name" value="MetI-like"/>
    <property type="match status" value="1"/>
</dbReference>
<organism evidence="9 10">
    <name type="scientific">Phytohabitans rumicis</name>
    <dbReference type="NCBI Taxonomy" id="1076125"/>
    <lineage>
        <taxon>Bacteria</taxon>
        <taxon>Bacillati</taxon>
        <taxon>Actinomycetota</taxon>
        <taxon>Actinomycetes</taxon>
        <taxon>Micromonosporales</taxon>
        <taxon>Micromonosporaceae</taxon>
    </lineage>
</organism>
<feature type="domain" description="ABC transmembrane type-1" evidence="8">
    <location>
        <begin position="73"/>
        <end position="270"/>
    </location>
</feature>
<evidence type="ECO:0000256" key="4">
    <source>
        <dbReference type="ARBA" id="ARBA00022692"/>
    </source>
</evidence>
<proteinExistence type="inferred from homology"/>
<comment type="subcellular location">
    <subcellularLocation>
        <location evidence="1 7">Cell membrane</location>
        <topology evidence="1 7">Multi-pass membrane protein</topology>
    </subcellularLocation>
</comment>
<reference evidence="9 10" key="2">
    <citation type="submission" date="2020-03" db="EMBL/GenBank/DDBJ databases">
        <authorList>
            <person name="Ichikawa N."/>
            <person name="Kimura A."/>
            <person name="Kitahashi Y."/>
            <person name="Uohara A."/>
        </authorList>
    </citation>
    <scope>NUCLEOTIDE SEQUENCE [LARGE SCALE GENOMIC DNA]</scope>
    <source>
        <strain evidence="9 10">NBRC 108638</strain>
    </source>
</reference>
<reference evidence="9 10" key="1">
    <citation type="submission" date="2020-03" db="EMBL/GenBank/DDBJ databases">
        <title>Whole genome shotgun sequence of Phytohabitans rumicis NBRC 108638.</title>
        <authorList>
            <person name="Komaki H."/>
            <person name="Tamura T."/>
        </authorList>
    </citation>
    <scope>NUCLEOTIDE SEQUENCE [LARGE SCALE GENOMIC DNA]</scope>
    <source>
        <strain evidence="9 10">NBRC 108638</strain>
    </source>
</reference>
<feature type="transmembrane region" description="Helical" evidence="7">
    <location>
        <begin position="248"/>
        <end position="270"/>
    </location>
</feature>
<keyword evidence="2 7" id="KW-0813">Transport</keyword>